<name>A0A6G1LFV5_9PEZI</name>
<sequence>MPGPNPAVIPRRRAGLDGRRQNERANGILMASVVAGMIVFAATTTWARRWLLSGCALESAFLIFGDYNGSRILPHIPLWPILASFNLLYAIASTSWLLHTFFTFSCYPLIAITCLFQSSLLADFARRRLRAALKHTHFTRDKIALFNLPALEIDTDVDGLFVVRGITISLSNLTIVAHGIELGIKLANDIELSMYADEVHIALFRRIDVGDVFGNVKGLGNVEMTFADLDEDDDGNDDDSIFLGDTPLLRAATAGSEGLKDRPKLRESLTGVSWMRDSSVQAGIDSVRTLSPDDTHAEKQYMEVLTEIRTSSPVYQSRAQVRQKGRDQKATVIEDEKDMRAAICAELHGMPSISHPPQRSIRVTTLQNLSKPSVRHFMHRLPLLLRLLLAPLSYFHPINIGSVSVAGSGQWLTAILQDKVFKQYADTNAELRRLTKRVSSWLADANFCLQLEDIVALGHVPLSTDFDIMTYLHFADVMAYRTVATLVAPHDPSVPASGETNGADPDPIPSSPRKPGKRHRLEQTKPIAQVVRLGGADATFTIPSFLLPHHEHILPSKPTHEDEEEQSREVEQADGKPKTVQAKHELKKIQKDETTVTMTIHGSLPACFDQSLLNFTAALVKATKIIELEKTAYDIDAEEAALSPDDDASVTSGTHSRNNGGFKAFTKGLRQGMKEGNTRDVIKEFAKDVHQATKDSFKKAVVGGVVNDRWIAKMVGKIATKLEKAQGDLGYSGEIPVGLDFYRHKSGDAHLSKLLT</sequence>
<accession>A0A6G1LFV5</accession>
<keyword evidence="2" id="KW-0472">Membrane</keyword>
<keyword evidence="2" id="KW-0812">Transmembrane</keyword>
<reference evidence="3" key="1">
    <citation type="journal article" date="2020" name="Stud. Mycol.">
        <title>101 Dothideomycetes genomes: a test case for predicting lifestyles and emergence of pathogens.</title>
        <authorList>
            <person name="Haridas S."/>
            <person name="Albert R."/>
            <person name="Binder M."/>
            <person name="Bloem J."/>
            <person name="Labutti K."/>
            <person name="Salamov A."/>
            <person name="Andreopoulos B."/>
            <person name="Baker S."/>
            <person name="Barry K."/>
            <person name="Bills G."/>
            <person name="Bluhm B."/>
            <person name="Cannon C."/>
            <person name="Castanera R."/>
            <person name="Culley D."/>
            <person name="Daum C."/>
            <person name="Ezra D."/>
            <person name="Gonzalez J."/>
            <person name="Henrissat B."/>
            <person name="Kuo A."/>
            <person name="Liang C."/>
            <person name="Lipzen A."/>
            <person name="Lutzoni F."/>
            <person name="Magnuson J."/>
            <person name="Mondo S."/>
            <person name="Nolan M."/>
            <person name="Ohm R."/>
            <person name="Pangilinan J."/>
            <person name="Park H.-J."/>
            <person name="Ramirez L."/>
            <person name="Alfaro M."/>
            <person name="Sun H."/>
            <person name="Tritt A."/>
            <person name="Yoshinaga Y."/>
            <person name="Zwiers L.-H."/>
            <person name="Turgeon B."/>
            <person name="Goodwin S."/>
            <person name="Spatafora J."/>
            <person name="Crous P."/>
            <person name="Grigoriev I."/>
        </authorList>
    </citation>
    <scope>NUCLEOTIDE SEQUENCE</scope>
    <source>
        <strain evidence="3">CBS 116005</strain>
    </source>
</reference>
<evidence type="ECO:0000313" key="4">
    <source>
        <dbReference type="Proteomes" id="UP000799436"/>
    </source>
</evidence>
<organism evidence="3 4">
    <name type="scientific">Teratosphaeria nubilosa</name>
    <dbReference type="NCBI Taxonomy" id="161662"/>
    <lineage>
        <taxon>Eukaryota</taxon>
        <taxon>Fungi</taxon>
        <taxon>Dikarya</taxon>
        <taxon>Ascomycota</taxon>
        <taxon>Pezizomycotina</taxon>
        <taxon>Dothideomycetes</taxon>
        <taxon>Dothideomycetidae</taxon>
        <taxon>Mycosphaerellales</taxon>
        <taxon>Teratosphaeriaceae</taxon>
        <taxon>Teratosphaeria</taxon>
    </lineage>
</organism>
<protein>
    <submittedName>
        <fullName evidence="3">Uncharacterized protein</fullName>
    </submittedName>
</protein>
<gene>
    <name evidence="3" type="ORF">EJ03DRAFT_372830</name>
</gene>
<feature type="compositionally biased region" description="Basic and acidic residues" evidence="1">
    <location>
        <begin position="567"/>
        <end position="586"/>
    </location>
</feature>
<feature type="region of interest" description="Disordered" evidence="1">
    <location>
        <begin position="552"/>
        <end position="586"/>
    </location>
</feature>
<keyword evidence="4" id="KW-1185">Reference proteome</keyword>
<evidence type="ECO:0000256" key="1">
    <source>
        <dbReference type="SAM" id="MobiDB-lite"/>
    </source>
</evidence>
<feature type="transmembrane region" description="Helical" evidence="2">
    <location>
        <begin position="27"/>
        <end position="44"/>
    </location>
</feature>
<feature type="transmembrane region" description="Helical" evidence="2">
    <location>
        <begin position="104"/>
        <end position="125"/>
    </location>
</feature>
<evidence type="ECO:0000313" key="3">
    <source>
        <dbReference type="EMBL" id="KAF2771482.1"/>
    </source>
</evidence>
<feature type="region of interest" description="Disordered" evidence="1">
    <location>
        <begin position="491"/>
        <end position="524"/>
    </location>
</feature>
<feature type="transmembrane region" description="Helical" evidence="2">
    <location>
        <begin position="79"/>
        <end position="98"/>
    </location>
</feature>
<evidence type="ECO:0000256" key="2">
    <source>
        <dbReference type="SAM" id="Phobius"/>
    </source>
</evidence>
<proteinExistence type="predicted"/>
<dbReference type="EMBL" id="ML995819">
    <property type="protein sequence ID" value="KAF2771482.1"/>
    <property type="molecule type" value="Genomic_DNA"/>
</dbReference>
<keyword evidence="2" id="KW-1133">Transmembrane helix</keyword>
<dbReference type="Proteomes" id="UP000799436">
    <property type="component" value="Unassembled WGS sequence"/>
</dbReference>
<dbReference type="OrthoDB" id="5372451at2759"/>
<dbReference type="AlphaFoldDB" id="A0A6G1LFV5"/>